<dbReference type="InterPro" id="IPR005122">
    <property type="entry name" value="Uracil-DNA_glycosylase-like"/>
</dbReference>
<dbReference type="HOGENOM" id="CLU_101311_0_0_4"/>
<dbReference type="AlphaFoldDB" id="A2SN88"/>
<dbReference type="Proteomes" id="UP000000366">
    <property type="component" value="Plasmid RPME01"/>
</dbReference>
<geneLocation type="plasmid" evidence="2 3">
    <name>RPME01</name>
</geneLocation>
<dbReference type="eggNOG" id="COG1573">
    <property type="taxonomic scope" value="Bacteria"/>
</dbReference>
<protein>
    <recommendedName>
        <fullName evidence="1">Uracil-DNA glycosylase-like domain-containing protein</fullName>
    </recommendedName>
</protein>
<reference evidence="2 3" key="1">
    <citation type="journal article" date="2007" name="J. Bacteriol.">
        <title>Whole-genome analysis of the methyl tert-butyl ether-degrading beta-proteobacterium Methylibium petroleiphilum PM1.</title>
        <authorList>
            <person name="Kane S.R."/>
            <person name="Chakicherla A.Y."/>
            <person name="Chain P.S.G."/>
            <person name="Schmidt R."/>
            <person name="Shin M.W."/>
            <person name="Legler T.C."/>
            <person name="Scow K.M."/>
            <person name="Larimer F.W."/>
            <person name="Lucas S.M."/>
            <person name="Richardson P.M."/>
            <person name="Hristova K.R."/>
        </authorList>
    </citation>
    <scope>NUCLEOTIDE SEQUENCE [LARGE SCALE GENOMIC DNA]</scope>
    <source>
        <strain evidence="3">ATCC BAA-1232 / LMG 22953 / PM1</strain>
        <plasmid evidence="2 3">RPME01</plasmid>
    </source>
</reference>
<keyword evidence="2" id="KW-0614">Plasmid</keyword>
<evidence type="ECO:0000313" key="2">
    <source>
        <dbReference type="EMBL" id="ABM97027.1"/>
    </source>
</evidence>
<name>A2SN88_METPP</name>
<dbReference type="SUPFAM" id="SSF52141">
    <property type="entry name" value="Uracil-DNA glycosylase-like"/>
    <property type="match status" value="1"/>
</dbReference>
<dbReference type="KEGG" id="mpt:Mpe_B0252"/>
<keyword evidence="3" id="KW-1185">Reference proteome</keyword>
<evidence type="ECO:0000313" key="3">
    <source>
        <dbReference type="Proteomes" id="UP000000366"/>
    </source>
</evidence>
<sequence>MSLDLARALAATLPEGVDGLFNPYRDRCELDDPRSPEGGPEGRLQRLAAHLSRAPRLVLCGEAPGYQGCRYSGVAFVSERQLLDGVIPGIDRLSGRLTTRDKSFAEPSATIVWKALFKLGVAEQAITWNALQMHPHRPGSPWTNRTPTNAELAHGRAALHLLREAFPGMAFVAVGRKSTMLLADAGIEAAATIRHPANGGAVEFNNGLAALLQR</sequence>
<proteinExistence type="predicted"/>
<dbReference type="Pfam" id="PF03167">
    <property type="entry name" value="UDG"/>
    <property type="match status" value="1"/>
</dbReference>
<dbReference type="Gene3D" id="3.40.470.10">
    <property type="entry name" value="Uracil-DNA glycosylase-like domain"/>
    <property type="match status" value="1"/>
</dbReference>
<dbReference type="RefSeq" id="WP_011831615.1">
    <property type="nucleotide sequence ID" value="NC_008826.1"/>
</dbReference>
<dbReference type="InterPro" id="IPR036895">
    <property type="entry name" value="Uracil-DNA_glycosylase-like_sf"/>
</dbReference>
<evidence type="ECO:0000259" key="1">
    <source>
        <dbReference type="Pfam" id="PF03167"/>
    </source>
</evidence>
<gene>
    <name evidence="2" type="ordered locus">Mpe_B0252</name>
</gene>
<accession>A2SN88</accession>
<organism evidence="2 3">
    <name type="scientific">Methylibium petroleiphilum (strain ATCC BAA-1232 / LMG 22953 / PM1)</name>
    <dbReference type="NCBI Taxonomy" id="420662"/>
    <lineage>
        <taxon>Bacteria</taxon>
        <taxon>Pseudomonadati</taxon>
        <taxon>Pseudomonadota</taxon>
        <taxon>Betaproteobacteria</taxon>
        <taxon>Burkholderiales</taxon>
        <taxon>Sphaerotilaceae</taxon>
        <taxon>Methylibium</taxon>
    </lineage>
</organism>
<feature type="domain" description="Uracil-DNA glycosylase-like" evidence="1">
    <location>
        <begin position="54"/>
        <end position="181"/>
    </location>
</feature>
<dbReference type="EMBL" id="CP000556">
    <property type="protein sequence ID" value="ABM97027.1"/>
    <property type="molecule type" value="Genomic_DNA"/>
</dbReference>
<dbReference type="CDD" id="cd10035">
    <property type="entry name" value="UDG_like"/>
    <property type="match status" value="1"/>
</dbReference>